<dbReference type="PANTHER" id="PTHR48081:SF8">
    <property type="entry name" value="ALPHA_BETA HYDROLASE FOLD-3 DOMAIN-CONTAINING PROTEIN-RELATED"/>
    <property type="match status" value="1"/>
</dbReference>
<reference evidence="6" key="1">
    <citation type="submission" date="2017-02" db="UniProtKB">
        <authorList>
            <consortium name="WormBaseParasite"/>
        </authorList>
    </citation>
    <scope>IDENTIFICATION</scope>
</reference>
<name>A0A0N4Z145_PARTI</name>
<evidence type="ECO:0000256" key="2">
    <source>
        <dbReference type="ARBA" id="ARBA00022801"/>
    </source>
</evidence>
<protein>
    <submittedName>
        <fullName evidence="6">Abhydrolase_3 domain-containing protein</fullName>
    </submittedName>
</protein>
<dbReference type="GO" id="GO:0016020">
    <property type="term" value="C:membrane"/>
    <property type="evidence" value="ECO:0007669"/>
    <property type="project" value="InterPro"/>
</dbReference>
<evidence type="ECO:0000313" key="6">
    <source>
        <dbReference type="WBParaSite" id="PTRK_0000042200.2"/>
    </source>
</evidence>
<dbReference type="AlphaFoldDB" id="A0A0N4Z145"/>
<dbReference type="ESTHER" id="parti-a0a0n4z145">
    <property type="family name" value="Arylacetamide_deacetylase"/>
</dbReference>
<dbReference type="PANTHER" id="PTHR48081">
    <property type="entry name" value="AB HYDROLASE SUPERFAMILY PROTEIN C4A8.06C"/>
    <property type="match status" value="1"/>
</dbReference>
<dbReference type="InterPro" id="IPR050300">
    <property type="entry name" value="GDXG_lipolytic_enzyme"/>
</dbReference>
<comment type="similarity">
    <text evidence="1">Belongs to the 'GDXG' lipolytic enzyme family.</text>
</comment>
<dbReference type="WBParaSite" id="PTRK_0000042200.2">
    <property type="protein sequence ID" value="PTRK_0000042200.2"/>
    <property type="gene ID" value="PTRK_0000042200"/>
</dbReference>
<evidence type="ECO:0000259" key="4">
    <source>
        <dbReference type="Pfam" id="PF07859"/>
    </source>
</evidence>
<dbReference type="InterPro" id="IPR029058">
    <property type="entry name" value="AB_hydrolase_fold"/>
</dbReference>
<keyword evidence="5" id="KW-1185">Reference proteome</keyword>
<feature type="active site" evidence="3">
    <location>
        <position position="404"/>
    </location>
</feature>
<feature type="active site" evidence="3">
    <location>
        <position position="434"/>
    </location>
</feature>
<dbReference type="STRING" id="131310.A0A0N4Z145"/>
<dbReference type="InterPro" id="IPR013094">
    <property type="entry name" value="AB_hydrolase_3"/>
</dbReference>
<feature type="active site" evidence="3">
    <location>
        <position position="243"/>
    </location>
</feature>
<accession>A0A0N4Z145</accession>
<dbReference type="GO" id="GO:0052689">
    <property type="term" value="F:carboxylic ester hydrolase activity"/>
    <property type="evidence" value="ECO:0007669"/>
    <property type="project" value="InterPro"/>
</dbReference>
<dbReference type="Proteomes" id="UP000038045">
    <property type="component" value="Unplaced"/>
</dbReference>
<evidence type="ECO:0000256" key="3">
    <source>
        <dbReference type="PIRSR" id="PIRSR037251-1"/>
    </source>
</evidence>
<dbReference type="PIRSF" id="PIRSF037251">
    <property type="entry name" value="Arylacetamide_deacetylase"/>
    <property type="match status" value="1"/>
</dbReference>
<evidence type="ECO:0000313" key="5">
    <source>
        <dbReference type="Proteomes" id="UP000038045"/>
    </source>
</evidence>
<feature type="domain" description="Alpha/beta hydrolase fold-3" evidence="4">
    <location>
        <begin position="377"/>
        <end position="437"/>
    </location>
</feature>
<sequence length="460" mass="52813">MLSLLLSARYVIGDFLMKCLQTIYLPEEEKIISFTPKIIHGTISESIRLLSATFISKMFVWTAGLVLFLAFIHIPIPNNICDRVKLQTLELLLRLSNEYLGNLIENISGPKVRNIFTRFWLALPFYIFSTKYPDWLKIENIKIGGVKCRVYVPSKCFRKSDGAIIYIHGGGFCSLSPKCFDSMLVNLITNVGCTVISIDYDWAPEAVYPRQINQIEDVVTEFCESSYVNFDVDPTSIVIMGDSAGGNLSTVTAQRFKRKGKNYFKAQILIYPVTSTLDFLTPSFQQYYDEYPNTAILNPFILTRWYLLYLGIPATQKNIKKCLNNEHLEEDFKNDENIKDSINHKHLPDVFTNPDIYIKPNISRPCPELAPIYTKFAKNPDFCPLVAEDLEKLPEAMIITCGYDILRDEGILYAKKLARKGVSVDWKHYPLAYHGIMNMPYSEQRSQIIEDISNYLEKRI</sequence>
<organism evidence="5 6">
    <name type="scientific">Parastrongyloides trichosuri</name>
    <name type="common">Possum-specific nematode worm</name>
    <dbReference type="NCBI Taxonomy" id="131310"/>
    <lineage>
        <taxon>Eukaryota</taxon>
        <taxon>Metazoa</taxon>
        <taxon>Ecdysozoa</taxon>
        <taxon>Nematoda</taxon>
        <taxon>Chromadorea</taxon>
        <taxon>Rhabditida</taxon>
        <taxon>Tylenchina</taxon>
        <taxon>Panagrolaimomorpha</taxon>
        <taxon>Strongyloidoidea</taxon>
        <taxon>Strongyloididae</taxon>
        <taxon>Parastrongyloides</taxon>
    </lineage>
</organism>
<evidence type="ECO:0000256" key="1">
    <source>
        <dbReference type="ARBA" id="ARBA00010515"/>
    </source>
</evidence>
<dbReference type="Pfam" id="PF07859">
    <property type="entry name" value="Abhydrolase_3"/>
    <property type="match status" value="2"/>
</dbReference>
<dbReference type="InterPro" id="IPR017157">
    <property type="entry name" value="Arylacetamide_deacetylase"/>
</dbReference>
<keyword evidence="2" id="KW-0378">Hydrolase</keyword>
<feature type="domain" description="Alpha/beta hydrolase fold-3" evidence="4">
    <location>
        <begin position="164"/>
        <end position="311"/>
    </location>
</feature>
<dbReference type="Gene3D" id="3.40.50.1820">
    <property type="entry name" value="alpha/beta hydrolase"/>
    <property type="match status" value="1"/>
</dbReference>
<dbReference type="SUPFAM" id="SSF53474">
    <property type="entry name" value="alpha/beta-Hydrolases"/>
    <property type="match status" value="1"/>
</dbReference>
<proteinExistence type="inferred from homology"/>